<dbReference type="RefSeq" id="WP_126532646.1">
    <property type="nucleotide sequence ID" value="NZ_JAMWJM010000001.1"/>
</dbReference>
<keyword evidence="1" id="KW-1133">Transmembrane helix</keyword>
<dbReference type="PANTHER" id="PTHR34821">
    <property type="entry name" value="INNER MEMBRANE PROTEIN YDCZ"/>
    <property type="match status" value="1"/>
</dbReference>
<evidence type="ECO:0000313" key="3">
    <source>
        <dbReference type="EMBL" id="VEI70400.1"/>
    </source>
</evidence>
<dbReference type="PANTHER" id="PTHR34821:SF2">
    <property type="entry name" value="INNER MEMBRANE PROTEIN YDCZ"/>
    <property type="match status" value="1"/>
</dbReference>
<dbReference type="EMBL" id="LR134493">
    <property type="protein sequence ID" value="VEI70400.1"/>
    <property type="molecule type" value="Genomic_DNA"/>
</dbReference>
<dbReference type="InterPro" id="IPR006750">
    <property type="entry name" value="YdcZ"/>
</dbReference>
<feature type="transmembrane region" description="Helical" evidence="1">
    <location>
        <begin position="96"/>
        <end position="121"/>
    </location>
</feature>
<evidence type="ECO:0000313" key="4">
    <source>
        <dbReference type="Proteomes" id="UP000281904"/>
    </source>
</evidence>
<keyword evidence="1" id="KW-0812">Transmembrane</keyword>
<evidence type="ECO:0000256" key="2">
    <source>
        <dbReference type="SAM" id="SignalP"/>
    </source>
</evidence>
<accession>A0A448SRQ0</accession>
<dbReference type="AlphaFoldDB" id="A0A448SRQ0"/>
<name>A0A448SRQ0_SERRU</name>
<evidence type="ECO:0000256" key="1">
    <source>
        <dbReference type="SAM" id="Phobius"/>
    </source>
</evidence>
<protein>
    <submittedName>
        <fullName evidence="3">Uncharacterized protein conserved in bacteria</fullName>
    </submittedName>
</protein>
<keyword evidence="2" id="KW-0732">Signal</keyword>
<dbReference type="Proteomes" id="UP000281904">
    <property type="component" value="Chromosome"/>
</dbReference>
<dbReference type="GO" id="GO:0005886">
    <property type="term" value="C:plasma membrane"/>
    <property type="evidence" value="ECO:0007669"/>
    <property type="project" value="TreeGrafter"/>
</dbReference>
<dbReference type="Pfam" id="PF04657">
    <property type="entry name" value="DMT_YdcZ"/>
    <property type="match status" value="1"/>
</dbReference>
<proteinExistence type="predicted"/>
<gene>
    <name evidence="3" type="ORF">NCTC10036_03986</name>
</gene>
<feature type="chain" id="PRO_5019427973" evidence="2">
    <location>
        <begin position="21"/>
        <end position="148"/>
    </location>
</feature>
<reference evidence="3 4" key="1">
    <citation type="submission" date="2018-12" db="EMBL/GenBank/DDBJ databases">
        <authorList>
            <consortium name="Pathogen Informatics"/>
        </authorList>
    </citation>
    <scope>NUCLEOTIDE SEQUENCE [LARGE SCALE GENOMIC DNA]</scope>
    <source>
        <strain evidence="3 4">NCTC10036</strain>
    </source>
</reference>
<feature type="transmembrane region" description="Helical" evidence="1">
    <location>
        <begin position="128"/>
        <end position="146"/>
    </location>
</feature>
<feature type="signal peptide" evidence="2">
    <location>
        <begin position="1"/>
        <end position="20"/>
    </location>
</feature>
<keyword evidence="1" id="KW-0472">Membrane</keyword>
<feature type="transmembrane region" description="Helical" evidence="1">
    <location>
        <begin position="34"/>
        <end position="56"/>
    </location>
</feature>
<sequence>MNIFYPALALAAGAMLPLQAAVNARLGRAVGGPLWAASISALAVALILALLALAAGKPWPKLSQMAGLPYWAWLGGVCGAVVLSATTAVAPKIGAAGMIALVMVGQVVVAMLLDGTGWLAMTVQPLSAQRLIAAALLVAGALLMGWKA</sequence>
<organism evidence="3 4">
    <name type="scientific">Serratia rubidaea</name>
    <name type="common">Serratia marinorubra</name>
    <dbReference type="NCBI Taxonomy" id="61652"/>
    <lineage>
        <taxon>Bacteria</taxon>
        <taxon>Pseudomonadati</taxon>
        <taxon>Pseudomonadota</taxon>
        <taxon>Gammaproteobacteria</taxon>
        <taxon>Enterobacterales</taxon>
        <taxon>Yersiniaceae</taxon>
        <taxon>Serratia</taxon>
    </lineage>
</organism>
<feature type="transmembrane region" description="Helical" evidence="1">
    <location>
        <begin position="68"/>
        <end position="90"/>
    </location>
</feature>